<evidence type="ECO:0000313" key="1">
    <source>
        <dbReference type="EMBL" id="MPM36759.1"/>
    </source>
</evidence>
<accession>A0A644Z817</accession>
<proteinExistence type="predicted"/>
<name>A0A644Z817_9ZZZZ</name>
<comment type="caution">
    <text evidence="1">The sequence shown here is derived from an EMBL/GenBank/DDBJ whole genome shotgun (WGS) entry which is preliminary data.</text>
</comment>
<gene>
    <name evidence="1" type="ORF">SDC9_83361</name>
</gene>
<protein>
    <submittedName>
        <fullName evidence="1">Uncharacterized protein</fullName>
    </submittedName>
</protein>
<dbReference type="AlphaFoldDB" id="A0A644Z817"/>
<dbReference type="EMBL" id="VSSQ01007711">
    <property type="protein sequence ID" value="MPM36759.1"/>
    <property type="molecule type" value="Genomic_DNA"/>
</dbReference>
<reference evidence="1" key="1">
    <citation type="submission" date="2019-08" db="EMBL/GenBank/DDBJ databases">
        <authorList>
            <person name="Kucharzyk K."/>
            <person name="Murdoch R.W."/>
            <person name="Higgins S."/>
            <person name="Loffler F."/>
        </authorList>
    </citation>
    <scope>NUCLEOTIDE SEQUENCE</scope>
</reference>
<organism evidence="1">
    <name type="scientific">bioreactor metagenome</name>
    <dbReference type="NCBI Taxonomy" id="1076179"/>
    <lineage>
        <taxon>unclassified sequences</taxon>
        <taxon>metagenomes</taxon>
        <taxon>ecological metagenomes</taxon>
    </lineage>
</organism>
<sequence length="99" mass="11306">MNINQNYSMSDGSKTYREIKGYSQIKIRGNRLIIIKRSKLIISLIIKKVNVPINRGGEVKIASLIVVKIASKNRKLNNPRLYVMKPIYQSLFSLSTVII</sequence>